<feature type="compositionally biased region" description="Low complexity" evidence="1">
    <location>
        <begin position="27"/>
        <end position="48"/>
    </location>
</feature>
<evidence type="ECO:0000256" key="1">
    <source>
        <dbReference type="SAM" id="MobiDB-lite"/>
    </source>
</evidence>
<evidence type="ECO:0000256" key="2">
    <source>
        <dbReference type="SAM" id="SignalP"/>
    </source>
</evidence>
<dbReference type="AlphaFoldDB" id="A0A839XKR8"/>
<feature type="region of interest" description="Disordered" evidence="1">
    <location>
        <begin position="27"/>
        <end position="52"/>
    </location>
</feature>
<keyword evidence="4" id="KW-1185">Reference proteome</keyword>
<evidence type="ECO:0008006" key="5">
    <source>
        <dbReference type="Google" id="ProtNLM"/>
    </source>
</evidence>
<accession>A0A839XKR8</accession>
<protein>
    <recommendedName>
        <fullName evidence="5">DUF4352 domain-containing protein</fullName>
    </recommendedName>
</protein>
<evidence type="ECO:0000313" key="4">
    <source>
        <dbReference type="Proteomes" id="UP000564573"/>
    </source>
</evidence>
<sequence>MRKGRPALAVCALLLALTGCGAEPTAPEGGAAVPPGTTSRAAASQTSAHETPARPAVLFGGDYRFGSGLIVNVSEPKTFTPSDSAFPDADRAAAFTLTVRNETDKAYRLSQLSVRATSGDERTPQVVDPTQGYTGIVDAERDLPAGDRIELPYAFAVPAHRGSLELTVCPDTSGADEAIYHGQV</sequence>
<organism evidence="3 4">
    <name type="scientific">Prauserella sediminis</name>
    <dbReference type="NCBI Taxonomy" id="577680"/>
    <lineage>
        <taxon>Bacteria</taxon>
        <taxon>Bacillati</taxon>
        <taxon>Actinomycetota</taxon>
        <taxon>Actinomycetes</taxon>
        <taxon>Pseudonocardiales</taxon>
        <taxon>Pseudonocardiaceae</taxon>
        <taxon>Prauserella</taxon>
        <taxon>Prauserella salsuginis group</taxon>
    </lineage>
</organism>
<dbReference type="RefSeq" id="WP_183778293.1">
    <property type="nucleotide sequence ID" value="NZ_JACIBS010000001.1"/>
</dbReference>
<gene>
    <name evidence="3" type="ORF">FB384_000222</name>
</gene>
<keyword evidence="2" id="KW-0732">Signal</keyword>
<evidence type="ECO:0000313" key="3">
    <source>
        <dbReference type="EMBL" id="MBB3661318.1"/>
    </source>
</evidence>
<feature type="chain" id="PRO_5032371631" description="DUF4352 domain-containing protein" evidence="2">
    <location>
        <begin position="23"/>
        <end position="184"/>
    </location>
</feature>
<name>A0A839XKR8_9PSEU</name>
<dbReference type="EMBL" id="JACIBS010000001">
    <property type="protein sequence ID" value="MBB3661318.1"/>
    <property type="molecule type" value="Genomic_DNA"/>
</dbReference>
<proteinExistence type="predicted"/>
<reference evidence="3 4" key="1">
    <citation type="submission" date="2020-08" db="EMBL/GenBank/DDBJ databases">
        <title>Sequencing the genomes of 1000 actinobacteria strains.</title>
        <authorList>
            <person name="Klenk H.-P."/>
        </authorList>
    </citation>
    <scope>NUCLEOTIDE SEQUENCE [LARGE SCALE GENOMIC DNA]</scope>
    <source>
        <strain evidence="3 4">DSM 45267</strain>
    </source>
</reference>
<feature type="signal peptide" evidence="2">
    <location>
        <begin position="1"/>
        <end position="22"/>
    </location>
</feature>
<dbReference type="Proteomes" id="UP000564573">
    <property type="component" value="Unassembled WGS sequence"/>
</dbReference>
<comment type="caution">
    <text evidence="3">The sequence shown here is derived from an EMBL/GenBank/DDBJ whole genome shotgun (WGS) entry which is preliminary data.</text>
</comment>
<dbReference type="PROSITE" id="PS51257">
    <property type="entry name" value="PROKAR_LIPOPROTEIN"/>
    <property type="match status" value="1"/>
</dbReference>